<dbReference type="Pfam" id="PF13414">
    <property type="entry name" value="TPR_11"/>
    <property type="match status" value="1"/>
</dbReference>
<dbReference type="PANTHER" id="PTHR12558">
    <property type="entry name" value="CELL DIVISION CYCLE 16,23,27"/>
    <property type="match status" value="1"/>
</dbReference>
<proteinExistence type="predicted"/>
<name>A0A7Y9NM49_9BACT</name>
<feature type="region of interest" description="Disordered" evidence="2">
    <location>
        <begin position="1"/>
        <end position="23"/>
    </location>
</feature>
<comment type="caution">
    <text evidence="4">The sequence shown here is derived from an EMBL/GenBank/DDBJ whole genome shotgun (WGS) entry which is preliminary data.</text>
</comment>
<dbReference type="Pfam" id="PF17128">
    <property type="entry name" value="DUF5107"/>
    <property type="match status" value="1"/>
</dbReference>
<feature type="domain" description="DUF5107" evidence="3">
    <location>
        <begin position="71"/>
        <end position="397"/>
    </location>
</feature>
<dbReference type="SMART" id="SM00028">
    <property type="entry name" value="TPR"/>
    <property type="match status" value="8"/>
</dbReference>
<dbReference type="Gene3D" id="1.25.40.10">
    <property type="entry name" value="Tetratricopeptide repeat domain"/>
    <property type="match status" value="4"/>
</dbReference>
<evidence type="ECO:0000256" key="1">
    <source>
        <dbReference type="PROSITE-ProRule" id="PRU00339"/>
    </source>
</evidence>
<protein>
    <submittedName>
        <fullName evidence="4">Tetratricopeptide (TPR) repeat protein</fullName>
    </submittedName>
</protein>
<keyword evidence="1" id="KW-0802">TPR repeat</keyword>
<gene>
    <name evidence="4" type="ORF">HDF12_002289</name>
</gene>
<dbReference type="InterPro" id="IPR019734">
    <property type="entry name" value="TPR_rpt"/>
</dbReference>
<evidence type="ECO:0000259" key="3">
    <source>
        <dbReference type="Pfam" id="PF17128"/>
    </source>
</evidence>
<dbReference type="InterPro" id="IPR011990">
    <property type="entry name" value="TPR-like_helical_dom_sf"/>
</dbReference>
<organism evidence="4 5">
    <name type="scientific">Tunturiibacter lichenicola</name>
    <dbReference type="NCBI Taxonomy" id="2051959"/>
    <lineage>
        <taxon>Bacteria</taxon>
        <taxon>Pseudomonadati</taxon>
        <taxon>Acidobacteriota</taxon>
        <taxon>Terriglobia</taxon>
        <taxon>Terriglobales</taxon>
        <taxon>Acidobacteriaceae</taxon>
        <taxon>Tunturiibacter</taxon>
    </lineage>
</organism>
<feature type="repeat" description="TPR" evidence="1">
    <location>
        <begin position="799"/>
        <end position="832"/>
    </location>
</feature>
<evidence type="ECO:0000313" key="5">
    <source>
        <dbReference type="Proteomes" id="UP000534186"/>
    </source>
</evidence>
<sequence>MAQQKACNVDGDITGEGQGSARLQLPDAPLTEKNAVKAWEEPVMIRSYMPAAPDLNPLFLEKRVYQGSSGRVYPLPVIDRVNTEPQLREWKAVHIENEFIRLMVMPEIGGRIHVGLDKLNGYDFFYRQNVIKPALVGLAGPWISGGVEFNWPQHHRPATFMPVEVTIERDPDGAVTIWCSDHDPMARMKGMHGVCLRPGKAYLELRVRLYNRTQDTQTFLWWANVATRVHEKYQSFFPKDVRFVADHAKRAVTEFPLSEGCYYGIDYKQRSVKGVPEDEKPANFVPDGSYPPNDLSWYSNIPVPTSYMVANSKGDFAGGYDHAAEAGMVHVANHHIAPGKKQWTWGNHEFGYAWDRSLTDSDGPYIELMAGVYTDNQPDFSFLAPGETKVFSQYWYPLREIGLPDLANRDAAVRVERERGKVVVHLMVTRELPKATVSLRISGKESSSWSGTLNPAFALHTEFSVADDEQELELLLIVNDKTGENVVLRYAPSEIIAAPSPDVAEEPPLPEEIQSSDELYLTGLHLEQYRHATMSPEGYWREAIRRDSGDSRSNHALGRWHLRCGEFTTAERYFRTAITRLTARNPNPYDGEPYYNLGLALTYQGRISEAYEAFYKSTWNAAWRGPGYHRLAEIDSSRRLWAQALDHIERSLLADGDNLNARNLKVVVLRRLGRQPEAEAFLKLTCELDPLDNWSRYLATGSVPLDGHQQLDLGFDMLRCNLLEDALAVFSVGSTKAKDGSSAILLYALARTFALLGLNEDSAVTYQLAATADAAYVFPSRLEEIALLEAAVTRNSKDARAPYYLGNLLYDKKRHEDAIRYWERASELDPTFPTVWRNLGFAYYNVRKDEKNARAAFAQARLFAPADARILYEQDQLLKRTGESPGHRLAALEAVLELVASRDDLSVELASLYNQVGRPEDALKVLLSRKFQPWEGGEGLVLTQYVRANLLLGQKALAERETSTAIRRFEAARDIPPSLSEAKHLLMNLSMIDYWLGVAHTANLDETTAKLHWERAASHRGDFQQMQVHSISDTTYWSAQALVSLGRHEEARKILKGIYDYSVDLEHKVPKIDYFATSLPTMLLFEEDLLRRQEISAKFLRAQALLGLEQTEQGLILLNEVRRLDENHAGAADLLAALETAVN</sequence>
<evidence type="ECO:0000256" key="2">
    <source>
        <dbReference type="SAM" id="MobiDB-lite"/>
    </source>
</evidence>
<dbReference type="PANTHER" id="PTHR12558:SF13">
    <property type="entry name" value="CELL DIVISION CYCLE PROTEIN 27 HOMOLOG"/>
    <property type="match status" value="1"/>
</dbReference>
<dbReference type="PROSITE" id="PS50005">
    <property type="entry name" value="TPR"/>
    <property type="match status" value="1"/>
</dbReference>
<accession>A0A7Y9NM49</accession>
<dbReference type="InterPro" id="IPR033396">
    <property type="entry name" value="DUF5107"/>
</dbReference>
<dbReference type="Proteomes" id="UP000534186">
    <property type="component" value="Unassembled WGS sequence"/>
</dbReference>
<dbReference type="EMBL" id="JACCCV010000001">
    <property type="protein sequence ID" value="NYF51924.1"/>
    <property type="molecule type" value="Genomic_DNA"/>
</dbReference>
<dbReference type="AlphaFoldDB" id="A0A7Y9NM49"/>
<dbReference type="SUPFAM" id="SSF48452">
    <property type="entry name" value="TPR-like"/>
    <property type="match status" value="3"/>
</dbReference>
<evidence type="ECO:0000313" key="4">
    <source>
        <dbReference type="EMBL" id="NYF51924.1"/>
    </source>
</evidence>
<reference evidence="4 5" key="1">
    <citation type="submission" date="2020-07" db="EMBL/GenBank/DDBJ databases">
        <title>Genomic Encyclopedia of Type Strains, Phase IV (KMG-V): Genome sequencing to study the core and pangenomes of soil and plant-associated prokaryotes.</title>
        <authorList>
            <person name="Whitman W."/>
        </authorList>
    </citation>
    <scope>NUCLEOTIDE SEQUENCE [LARGE SCALE GENOMIC DNA]</scope>
    <source>
        <strain evidence="4 5">M8UP30</strain>
    </source>
</reference>